<sequence length="295" mass="33869">MNERKLKIFFEVAKSLNMTEVARNLYISQPAVSMAISELEEELGVKLFERIGKKLYLTYEGKIFLGYVRRILNIYDECRTKIGHIANLKYGKLKIGASTTIGIYLLPEIIGSFSNIYKDIEISIAIENTKIIESMLLENKIDVAFVEGPIYSEEIVVKDFCDDELVVIVSSNHRLAKFNEIDKKELEKEKFILREVGSGTREVFEKAFYKSGIEYKVAFELGNTEAIKKAVIANLGISCVSKRCVKDEVNLGLISMLKVKDVNLSRKFYFIHHKDKYFSNLLNVFIDYAYNFVNI</sequence>
<dbReference type="AlphaFoldDB" id="A0A1H5WE15"/>
<dbReference type="EMBL" id="FNUK01000018">
    <property type="protein sequence ID" value="SEF97047.1"/>
    <property type="molecule type" value="Genomic_DNA"/>
</dbReference>
<keyword evidence="4" id="KW-0804">Transcription</keyword>
<organism evidence="6 7">
    <name type="scientific">Caloramator fervidus</name>
    <dbReference type="NCBI Taxonomy" id="29344"/>
    <lineage>
        <taxon>Bacteria</taxon>
        <taxon>Bacillati</taxon>
        <taxon>Bacillota</taxon>
        <taxon>Clostridia</taxon>
        <taxon>Eubacteriales</taxon>
        <taxon>Clostridiaceae</taxon>
        <taxon>Caloramator</taxon>
    </lineage>
</organism>
<proteinExistence type="inferred from homology"/>
<dbReference type="Gene3D" id="1.10.10.10">
    <property type="entry name" value="Winged helix-like DNA-binding domain superfamily/Winged helix DNA-binding domain"/>
    <property type="match status" value="1"/>
</dbReference>
<dbReference type="SUPFAM" id="SSF53850">
    <property type="entry name" value="Periplasmic binding protein-like II"/>
    <property type="match status" value="1"/>
</dbReference>
<name>A0A1H5WE15_9CLOT</name>
<evidence type="ECO:0000259" key="5">
    <source>
        <dbReference type="PROSITE" id="PS50931"/>
    </source>
</evidence>
<gene>
    <name evidence="6" type="ORF">SAMN05660865_01443</name>
</gene>
<evidence type="ECO:0000256" key="1">
    <source>
        <dbReference type="ARBA" id="ARBA00009437"/>
    </source>
</evidence>
<reference evidence="7" key="1">
    <citation type="submission" date="2016-10" db="EMBL/GenBank/DDBJ databases">
        <authorList>
            <person name="Varghese N."/>
            <person name="Submissions S."/>
        </authorList>
    </citation>
    <scope>NUCLEOTIDE SEQUENCE [LARGE SCALE GENOMIC DNA]</scope>
    <source>
        <strain evidence="7">DSM 5463</strain>
    </source>
</reference>
<dbReference type="PANTHER" id="PTHR30126">
    <property type="entry name" value="HTH-TYPE TRANSCRIPTIONAL REGULATOR"/>
    <property type="match status" value="1"/>
</dbReference>
<dbReference type="InterPro" id="IPR036388">
    <property type="entry name" value="WH-like_DNA-bd_sf"/>
</dbReference>
<dbReference type="Proteomes" id="UP000242850">
    <property type="component" value="Unassembled WGS sequence"/>
</dbReference>
<evidence type="ECO:0000256" key="2">
    <source>
        <dbReference type="ARBA" id="ARBA00023015"/>
    </source>
</evidence>
<dbReference type="CDD" id="cd08420">
    <property type="entry name" value="PBP2_CysL_like"/>
    <property type="match status" value="1"/>
</dbReference>
<dbReference type="InterPro" id="IPR000847">
    <property type="entry name" value="LysR_HTH_N"/>
</dbReference>
<dbReference type="SUPFAM" id="SSF46785">
    <property type="entry name" value="Winged helix' DNA-binding domain"/>
    <property type="match status" value="1"/>
</dbReference>
<dbReference type="PROSITE" id="PS50931">
    <property type="entry name" value="HTH_LYSR"/>
    <property type="match status" value="1"/>
</dbReference>
<feature type="domain" description="HTH lysR-type" evidence="5">
    <location>
        <begin position="1"/>
        <end position="58"/>
    </location>
</feature>
<accession>A0A1H5WE15</accession>
<dbReference type="GO" id="GO:0003700">
    <property type="term" value="F:DNA-binding transcription factor activity"/>
    <property type="evidence" value="ECO:0007669"/>
    <property type="project" value="InterPro"/>
</dbReference>
<dbReference type="RefSeq" id="WP_103896382.1">
    <property type="nucleotide sequence ID" value="NZ_FNUK01000018.1"/>
</dbReference>
<evidence type="ECO:0000313" key="6">
    <source>
        <dbReference type="EMBL" id="SEF97047.1"/>
    </source>
</evidence>
<dbReference type="OrthoDB" id="9785745at2"/>
<keyword evidence="7" id="KW-1185">Reference proteome</keyword>
<protein>
    <submittedName>
        <fullName evidence="6">DNA-binding transcriptional regulator, LysR family</fullName>
    </submittedName>
</protein>
<dbReference type="Pfam" id="PF03466">
    <property type="entry name" value="LysR_substrate"/>
    <property type="match status" value="1"/>
</dbReference>
<dbReference type="InterPro" id="IPR036390">
    <property type="entry name" value="WH_DNA-bd_sf"/>
</dbReference>
<dbReference type="Pfam" id="PF00126">
    <property type="entry name" value="HTH_1"/>
    <property type="match status" value="1"/>
</dbReference>
<keyword evidence="2" id="KW-0805">Transcription regulation</keyword>
<dbReference type="Gene3D" id="3.40.190.290">
    <property type="match status" value="1"/>
</dbReference>
<dbReference type="PANTHER" id="PTHR30126:SF39">
    <property type="entry name" value="HTH-TYPE TRANSCRIPTIONAL REGULATOR CYSL"/>
    <property type="match status" value="1"/>
</dbReference>
<dbReference type="InterPro" id="IPR005119">
    <property type="entry name" value="LysR_subst-bd"/>
</dbReference>
<dbReference type="FunFam" id="1.10.10.10:FF:000001">
    <property type="entry name" value="LysR family transcriptional regulator"/>
    <property type="match status" value="1"/>
</dbReference>
<keyword evidence="3 6" id="KW-0238">DNA-binding</keyword>
<evidence type="ECO:0000256" key="3">
    <source>
        <dbReference type="ARBA" id="ARBA00023125"/>
    </source>
</evidence>
<dbReference type="PRINTS" id="PR00039">
    <property type="entry name" value="HTHLYSR"/>
</dbReference>
<dbReference type="GO" id="GO:0000976">
    <property type="term" value="F:transcription cis-regulatory region binding"/>
    <property type="evidence" value="ECO:0007669"/>
    <property type="project" value="TreeGrafter"/>
</dbReference>
<evidence type="ECO:0000256" key="4">
    <source>
        <dbReference type="ARBA" id="ARBA00023163"/>
    </source>
</evidence>
<evidence type="ECO:0000313" key="7">
    <source>
        <dbReference type="Proteomes" id="UP000242850"/>
    </source>
</evidence>
<comment type="similarity">
    <text evidence="1">Belongs to the LysR transcriptional regulatory family.</text>
</comment>